<sequence>MQLASKYEKHIDNQLTAKQVLVLELIRSGVTSTKDLADSLNVSTSAVSQLLNKLEVHEYIIRTIDKENRRKIKLQLTEKSEKYFEKMILLEKEMNENLYGLLPIEDLQHLARILEQLTKLAGDE</sequence>
<dbReference type="GO" id="GO:0003700">
    <property type="term" value="F:DNA-binding transcription factor activity"/>
    <property type="evidence" value="ECO:0007669"/>
    <property type="project" value="InterPro"/>
</dbReference>
<evidence type="ECO:0000256" key="3">
    <source>
        <dbReference type="ARBA" id="ARBA00023163"/>
    </source>
</evidence>
<evidence type="ECO:0000259" key="4">
    <source>
        <dbReference type="PROSITE" id="PS50995"/>
    </source>
</evidence>
<dbReference type="Gene3D" id="1.10.10.10">
    <property type="entry name" value="Winged helix-like DNA-binding domain superfamily/Winged helix DNA-binding domain"/>
    <property type="match status" value="1"/>
</dbReference>
<dbReference type="InterPro" id="IPR039422">
    <property type="entry name" value="MarR/SlyA-like"/>
</dbReference>
<evidence type="ECO:0000313" key="6">
    <source>
        <dbReference type="Proteomes" id="UP000065797"/>
    </source>
</evidence>
<dbReference type="PANTHER" id="PTHR33164:SF43">
    <property type="entry name" value="HTH-TYPE TRANSCRIPTIONAL REPRESSOR YETL"/>
    <property type="match status" value="1"/>
</dbReference>
<keyword evidence="2" id="KW-0238">DNA-binding</keyword>
<accession>A0A109GIW8</accession>
<dbReference type="PROSITE" id="PS50995">
    <property type="entry name" value="HTH_MARR_2"/>
    <property type="match status" value="1"/>
</dbReference>
<dbReference type="GO" id="GO:0006950">
    <property type="term" value="P:response to stress"/>
    <property type="evidence" value="ECO:0007669"/>
    <property type="project" value="TreeGrafter"/>
</dbReference>
<dbReference type="PANTHER" id="PTHR33164">
    <property type="entry name" value="TRANSCRIPTIONAL REGULATOR, MARR FAMILY"/>
    <property type="match status" value="1"/>
</dbReference>
<feature type="domain" description="HTH marR-type" evidence="4">
    <location>
        <begin position="1"/>
        <end position="119"/>
    </location>
</feature>
<organism evidence="5 6">
    <name type="scientific">Bacillus mycoides</name>
    <dbReference type="NCBI Taxonomy" id="1405"/>
    <lineage>
        <taxon>Bacteria</taxon>
        <taxon>Bacillati</taxon>
        <taxon>Bacillota</taxon>
        <taxon>Bacilli</taxon>
        <taxon>Bacillales</taxon>
        <taxon>Bacillaceae</taxon>
        <taxon>Bacillus</taxon>
        <taxon>Bacillus cereus group</taxon>
    </lineage>
</organism>
<evidence type="ECO:0000313" key="5">
    <source>
        <dbReference type="EMBL" id="KWU67580.1"/>
    </source>
</evidence>
<keyword evidence="1" id="KW-0805">Transcription regulation</keyword>
<dbReference type="EMBL" id="LRPH01000024">
    <property type="protein sequence ID" value="KWU67580.1"/>
    <property type="molecule type" value="Genomic_DNA"/>
</dbReference>
<evidence type="ECO:0000256" key="1">
    <source>
        <dbReference type="ARBA" id="ARBA00023015"/>
    </source>
</evidence>
<comment type="caution">
    <text evidence="5">The sequence shown here is derived from an EMBL/GenBank/DDBJ whole genome shotgun (WGS) entry which is preliminary data.</text>
</comment>
<dbReference type="SMART" id="SM00347">
    <property type="entry name" value="HTH_MARR"/>
    <property type="match status" value="1"/>
</dbReference>
<dbReference type="AlphaFoldDB" id="A0A109GIW8"/>
<reference evidence="5 6" key="1">
    <citation type="submission" date="2016-01" db="EMBL/GenBank/DDBJ databases">
        <authorList>
            <person name="McClelland M."/>
            <person name="Jain A."/>
            <person name="Saraogi P."/>
            <person name="Mendelson R."/>
            <person name="Westerman R."/>
            <person name="SanMiguel P."/>
            <person name="Csonka L."/>
        </authorList>
    </citation>
    <scope>NUCLEOTIDE SEQUENCE [LARGE SCALE GENOMIC DNA]</scope>
    <source>
        <strain evidence="5 6">PE8-15</strain>
    </source>
</reference>
<dbReference type="InterPro" id="IPR036388">
    <property type="entry name" value="WH-like_DNA-bd_sf"/>
</dbReference>
<dbReference type="Pfam" id="PF01047">
    <property type="entry name" value="MarR"/>
    <property type="match status" value="1"/>
</dbReference>
<dbReference type="GO" id="GO:0003677">
    <property type="term" value="F:DNA binding"/>
    <property type="evidence" value="ECO:0007669"/>
    <property type="project" value="UniProtKB-KW"/>
</dbReference>
<keyword evidence="3" id="KW-0804">Transcription</keyword>
<protein>
    <submittedName>
        <fullName evidence="5">MarR family transcriptional regulator</fullName>
    </submittedName>
</protein>
<dbReference type="InterPro" id="IPR000835">
    <property type="entry name" value="HTH_MarR-typ"/>
</dbReference>
<gene>
    <name evidence="5" type="ORF">AWW70_04175</name>
</gene>
<dbReference type="PROSITE" id="PS01117">
    <property type="entry name" value="HTH_MARR_1"/>
    <property type="match status" value="1"/>
</dbReference>
<proteinExistence type="predicted"/>
<dbReference type="Proteomes" id="UP000065797">
    <property type="component" value="Unassembled WGS sequence"/>
</dbReference>
<dbReference type="SUPFAM" id="SSF46785">
    <property type="entry name" value="Winged helix' DNA-binding domain"/>
    <property type="match status" value="1"/>
</dbReference>
<dbReference type="InterPro" id="IPR023187">
    <property type="entry name" value="Tscrpt_reg_MarR-type_CS"/>
</dbReference>
<evidence type="ECO:0000256" key="2">
    <source>
        <dbReference type="ARBA" id="ARBA00023125"/>
    </source>
</evidence>
<name>A0A109GIW8_BACMY</name>
<dbReference type="PRINTS" id="PR00598">
    <property type="entry name" value="HTHMARR"/>
</dbReference>
<dbReference type="InterPro" id="IPR036390">
    <property type="entry name" value="WH_DNA-bd_sf"/>
</dbReference>